<dbReference type="PANTHER" id="PTHR43735:SF3">
    <property type="entry name" value="FERROPTOSIS SUPPRESSOR PROTEIN 1"/>
    <property type="match status" value="1"/>
</dbReference>
<evidence type="ECO:0000256" key="3">
    <source>
        <dbReference type="ARBA" id="ARBA00022827"/>
    </source>
</evidence>
<accession>A0A9X8JJG3</accession>
<dbReference type="GO" id="GO:0004174">
    <property type="term" value="F:electron-transferring-flavoprotein dehydrogenase activity"/>
    <property type="evidence" value="ECO:0007669"/>
    <property type="project" value="TreeGrafter"/>
</dbReference>
<dbReference type="OrthoDB" id="9786503at2"/>
<evidence type="ECO:0000259" key="5">
    <source>
        <dbReference type="Pfam" id="PF07992"/>
    </source>
</evidence>
<dbReference type="Proteomes" id="UP001138460">
    <property type="component" value="Unassembled WGS sequence"/>
</dbReference>
<dbReference type="Pfam" id="PF07992">
    <property type="entry name" value="Pyr_redox_2"/>
    <property type="match status" value="1"/>
</dbReference>
<dbReference type="SUPFAM" id="SSF51905">
    <property type="entry name" value="FAD/NAD(P)-binding domain"/>
    <property type="match status" value="1"/>
</dbReference>
<protein>
    <recommendedName>
        <fullName evidence="5">FAD/NAD(P)-binding domain-containing protein</fullName>
    </recommendedName>
</protein>
<gene>
    <name evidence="6" type="ORF">CLR69_02600</name>
</gene>
<reference evidence="6 7" key="1">
    <citation type="journal article" date="2018" name="Syst. Appl. Microbiol.">
        <title>Pectobacterium zantedeschiae sp. nov. a new species of a soft rot pathogen isolated from Calla lily (Zantedeschia spp.).</title>
        <authorList>
            <person name="Waleron M."/>
            <person name="Misztak A."/>
            <person name="Waleron M."/>
            <person name="Franczuk M."/>
            <person name="Jonca J."/>
            <person name="Wielgomas B."/>
            <person name="Mikicinski A."/>
            <person name="Popovic T."/>
            <person name="Waleron K."/>
        </authorList>
    </citation>
    <scope>NUCLEOTIDE SEQUENCE [LARGE SCALE GENOMIC DNA]</scope>
    <source>
        <strain evidence="6 7">9M</strain>
    </source>
</reference>
<comment type="similarity">
    <text evidence="1">Belongs to the FAD-dependent oxidoreductase family.</text>
</comment>
<keyword evidence="4" id="KW-0560">Oxidoreductase</keyword>
<dbReference type="Gene3D" id="3.50.50.100">
    <property type="match status" value="1"/>
</dbReference>
<feature type="domain" description="FAD/NAD(P)-binding" evidence="5">
    <location>
        <begin position="6"/>
        <end position="280"/>
    </location>
</feature>
<organism evidence="6 7">
    <name type="scientific">Pectobacterium zantedeschiae</name>
    <dbReference type="NCBI Taxonomy" id="2034769"/>
    <lineage>
        <taxon>Bacteria</taxon>
        <taxon>Pseudomonadati</taxon>
        <taxon>Pseudomonadota</taxon>
        <taxon>Gammaproteobacteria</taxon>
        <taxon>Enterobacterales</taxon>
        <taxon>Pectobacteriaceae</taxon>
        <taxon>Pectobacterium</taxon>
    </lineage>
</organism>
<dbReference type="EMBL" id="NWTM01000001">
    <property type="protein sequence ID" value="RYC43953.1"/>
    <property type="molecule type" value="Genomic_DNA"/>
</dbReference>
<proteinExistence type="inferred from homology"/>
<evidence type="ECO:0000256" key="2">
    <source>
        <dbReference type="ARBA" id="ARBA00022630"/>
    </source>
</evidence>
<dbReference type="PRINTS" id="PR00368">
    <property type="entry name" value="FADPNR"/>
</dbReference>
<evidence type="ECO:0000313" key="6">
    <source>
        <dbReference type="EMBL" id="RYC43953.1"/>
    </source>
</evidence>
<evidence type="ECO:0000256" key="4">
    <source>
        <dbReference type="ARBA" id="ARBA00023002"/>
    </source>
</evidence>
<name>A0A9X8JJG3_9GAMM</name>
<dbReference type="GO" id="GO:0005737">
    <property type="term" value="C:cytoplasm"/>
    <property type="evidence" value="ECO:0007669"/>
    <property type="project" value="TreeGrafter"/>
</dbReference>
<dbReference type="PRINTS" id="PR00411">
    <property type="entry name" value="PNDRDTASEI"/>
</dbReference>
<dbReference type="RefSeq" id="WP_129711739.1">
    <property type="nucleotide sequence ID" value="NZ_JBEHFA010000003.1"/>
</dbReference>
<sequence length="372" mass="39800">MPKKLILVIGGGAAGHQIAYQLRDVAKVTLVDPKTYWEIPMAVPRLLVESDALAARIPYTSFLNHSEYIQGRVTALTDSHAKVKLSDDLEKEVAFDYAVIASGSVSLDPIIKAQVSTEAERAAELKAMNARLRTARSVVIVGAGPVGVETAAELRELLPHVEVTLVHGEDRVLARAPNKFADWAEKYLGSKGVTLVPGETVTSPSISAQPEDGRVVTSSGRVLQADVVIWAAGTRPATTFVANSWPDVVQPNGLVRVDPYLRVVGHSTIFAVGDVTNLPENRLAIVAGLHVKSVVGNLKHLIAAQTPSQTKLKAYKPALPGRGIGKLMIVSLGRTDGLTSLPFGQFRASFLARKIKSHDLLVGMSRKAVGLQ</sequence>
<evidence type="ECO:0000313" key="7">
    <source>
        <dbReference type="Proteomes" id="UP001138460"/>
    </source>
</evidence>
<keyword evidence="2" id="KW-0285">Flavoprotein</keyword>
<comment type="caution">
    <text evidence="6">The sequence shown here is derived from an EMBL/GenBank/DDBJ whole genome shotgun (WGS) entry which is preliminary data.</text>
</comment>
<keyword evidence="3" id="KW-0274">FAD</keyword>
<dbReference type="PANTHER" id="PTHR43735">
    <property type="entry name" value="APOPTOSIS-INDUCING FACTOR 1"/>
    <property type="match status" value="1"/>
</dbReference>
<dbReference type="AlphaFoldDB" id="A0A9X8JJG3"/>
<keyword evidence="7" id="KW-1185">Reference proteome</keyword>
<dbReference type="InterPro" id="IPR023753">
    <property type="entry name" value="FAD/NAD-binding_dom"/>
</dbReference>
<dbReference type="InterPro" id="IPR036188">
    <property type="entry name" value="FAD/NAD-bd_sf"/>
</dbReference>
<evidence type="ECO:0000256" key="1">
    <source>
        <dbReference type="ARBA" id="ARBA00006442"/>
    </source>
</evidence>
<dbReference type="GO" id="GO:0050660">
    <property type="term" value="F:flavin adenine dinucleotide binding"/>
    <property type="evidence" value="ECO:0007669"/>
    <property type="project" value="TreeGrafter"/>
</dbReference>